<dbReference type="PANTHER" id="PTHR47967">
    <property type="entry name" value="OS07G0603500 PROTEIN-RELATED"/>
    <property type="match status" value="1"/>
</dbReference>
<dbReference type="Pfam" id="PF14541">
    <property type="entry name" value="TAXi_C"/>
    <property type="match status" value="1"/>
</dbReference>
<dbReference type="EMBL" id="BKCP01003336">
    <property type="protein sequence ID" value="GER29152.1"/>
    <property type="molecule type" value="Genomic_DNA"/>
</dbReference>
<keyword evidence="2 5" id="KW-0645">Protease</keyword>
<dbReference type="GO" id="GO:0005576">
    <property type="term" value="C:extracellular region"/>
    <property type="evidence" value="ECO:0007669"/>
    <property type="project" value="TreeGrafter"/>
</dbReference>
<protein>
    <submittedName>
        <fullName evidence="5">Eukaryotic aspartyl protease family protein</fullName>
    </submittedName>
</protein>
<sequence>MMAISSKARATIYAPPINETLDANKIRLPVDKNDLRYSVKIKIGSPGTEMTLLLDTASGPIWTQCKKSRSLFFPGKSHFFTDRSKTYRVLPCNHPMCQMDDNMCTCKNKLCVCTVKYGIRGGKTTRVDYILSSDSFTLPLRNKSSTTFTNMIFGCADRSNIFSGILGLNMEPYSLIKQLGENAKGRYSYCLHQGHGLLRFGDDIPQVTKYYKTTKILNPLTDEMYVGLTDISVAGKRLGLSPGMVSDVNNGGILMDTGTRFTVLKRRAYETVTQAFASYYDGMLKRVKVPRWGLCYKRNSSMKSNVSMTFHLQGADYVTSDMFVDLLGGSVMCLALQESDVPILGAVQQLNKRFIFDTNKNVMMFADEDCAKDRG</sequence>
<dbReference type="InterPro" id="IPR032861">
    <property type="entry name" value="TAXi_N"/>
</dbReference>
<name>A0A5A7P8U4_STRAF</name>
<dbReference type="PANTHER" id="PTHR47967:SF123">
    <property type="entry name" value="ASPARTIC PROTEINASE NEPENTHESIN-1-LIKE"/>
    <property type="match status" value="1"/>
</dbReference>
<evidence type="ECO:0000256" key="1">
    <source>
        <dbReference type="ARBA" id="ARBA00007447"/>
    </source>
</evidence>
<dbReference type="AlphaFoldDB" id="A0A5A7P8U4"/>
<dbReference type="InterPro" id="IPR033121">
    <property type="entry name" value="PEPTIDASE_A1"/>
</dbReference>
<comment type="similarity">
    <text evidence="1">Belongs to the peptidase A1 family.</text>
</comment>
<comment type="caution">
    <text evidence="5">The sequence shown here is derived from an EMBL/GenBank/DDBJ whole genome shotgun (WGS) entry which is preliminary data.</text>
</comment>
<evidence type="ECO:0000259" key="4">
    <source>
        <dbReference type="PROSITE" id="PS51767"/>
    </source>
</evidence>
<keyword evidence="6" id="KW-1185">Reference proteome</keyword>
<dbReference type="GO" id="GO:0008233">
    <property type="term" value="F:peptidase activity"/>
    <property type="evidence" value="ECO:0007669"/>
    <property type="project" value="UniProtKB-KW"/>
</dbReference>
<keyword evidence="3" id="KW-0378">Hydrolase</keyword>
<dbReference type="GO" id="GO:0006508">
    <property type="term" value="P:proteolysis"/>
    <property type="evidence" value="ECO:0007669"/>
    <property type="project" value="UniProtKB-KW"/>
</dbReference>
<dbReference type="InterPro" id="IPR021109">
    <property type="entry name" value="Peptidase_aspartic_dom_sf"/>
</dbReference>
<proteinExistence type="inferred from homology"/>
<dbReference type="Proteomes" id="UP000325081">
    <property type="component" value="Unassembled WGS sequence"/>
</dbReference>
<feature type="domain" description="Peptidase A1" evidence="4">
    <location>
        <begin position="37"/>
        <end position="366"/>
    </location>
</feature>
<evidence type="ECO:0000256" key="3">
    <source>
        <dbReference type="ARBA" id="ARBA00022801"/>
    </source>
</evidence>
<dbReference type="PROSITE" id="PS51767">
    <property type="entry name" value="PEPTIDASE_A1"/>
    <property type="match status" value="1"/>
</dbReference>
<evidence type="ECO:0000313" key="5">
    <source>
        <dbReference type="EMBL" id="GER29152.1"/>
    </source>
</evidence>
<reference evidence="6" key="1">
    <citation type="journal article" date="2019" name="Curr. Biol.">
        <title>Genome Sequence of Striga asiatica Provides Insight into the Evolution of Plant Parasitism.</title>
        <authorList>
            <person name="Yoshida S."/>
            <person name="Kim S."/>
            <person name="Wafula E.K."/>
            <person name="Tanskanen J."/>
            <person name="Kim Y.M."/>
            <person name="Honaas L."/>
            <person name="Yang Z."/>
            <person name="Spallek T."/>
            <person name="Conn C.E."/>
            <person name="Ichihashi Y."/>
            <person name="Cheong K."/>
            <person name="Cui S."/>
            <person name="Der J.P."/>
            <person name="Gundlach H."/>
            <person name="Jiao Y."/>
            <person name="Hori C."/>
            <person name="Ishida J.K."/>
            <person name="Kasahara H."/>
            <person name="Kiba T."/>
            <person name="Kim M.S."/>
            <person name="Koo N."/>
            <person name="Laohavisit A."/>
            <person name="Lee Y.H."/>
            <person name="Lumba S."/>
            <person name="McCourt P."/>
            <person name="Mortimer J.C."/>
            <person name="Mutuku J.M."/>
            <person name="Nomura T."/>
            <person name="Sasaki-Sekimoto Y."/>
            <person name="Seto Y."/>
            <person name="Wang Y."/>
            <person name="Wakatake T."/>
            <person name="Sakakibara H."/>
            <person name="Demura T."/>
            <person name="Yamaguchi S."/>
            <person name="Yoneyama K."/>
            <person name="Manabe R.I."/>
            <person name="Nelson D.C."/>
            <person name="Schulman A.H."/>
            <person name="Timko M.P."/>
            <person name="dePamphilis C.W."/>
            <person name="Choi D."/>
            <person name="Shirasu K."/>
        </authorList>
    </citation>
    <scope>NUCLEOTIDE SEQUENCE [LARGE SCALE GENOMIC DNA]</scope>
    <source>
        <strain evidence="6">cv. UVA1</strain>
    </source>
</reference>
<dbReference type="InterPro" id="IPR051708">
    <property type="entry name" value="Plant_Aspart_Prot_A1"/>
</dbReference>
<organism evidence="5 6">
    <name type="scientific">Striga asiatica</name>
    <name type="common">Asiatic witchweed</name>
    <name type="synonym">Buchnera asiatica</name>
    <dbReference type="NCBI Taxonomy" id="4170"/>
    <lineage>
        <taxon>Eukaryota</taxon>
        <taxon>Viridiplantae</taxon>
        <taxon>Streptophyta</taxon>
        <taxon>Embryophyta</taxon>
        <taxon>Tracheophyta</taxon>
        <taxon>Spermatophyta</taxon>
        <taxon>Magnoliopsida</taxon>
        <taxon>eudicotyledons</taxon>
        <taxon>Gunneridae</taxon>
        <taxon>Pentapetalae</taxon>
        <taxon>asterids</taxon>
        <taxon>lamiids</taxon>
        <taxon>Lamiales</taxon>
        <taxon>Orobanchaceae</taxon>
        <taxon>Buchnereae</taxon>
        <taxon>Striga</taxon>
    </lineage>
</organism>
<evidence type="ECO:0000256" key="2">
    <source>
        <dbReference type="ARBA" id="ARBA00022670"/>
    </source>
</evidence>
<accession>A0A5A7P8U4</accession>
<dbReference type="Gene3D" id="2.40.70.10">
    <property type="entry name" value="Acid Proteases"/>
    <property type="match status" value="2"/>
</dbReference>
<dbReference type="InterPro" id="IPR032799">
    <property type="entry name" value="TAXi_C"/>
</dbReference>
<gene>
    <name evidence="5" type="ORF">STAS_04988</name>
</gene>
<dbReference type="OrthoDB" id="1072226at2759"/>
<dbReference type="Pfam" id="PF14543">
    <property type="entry name" value="TAXi_N"/>
    <property type="match status" value="1"/>
</dbReference>
<dbReference type="SUPFAM" id="SSF50630">
    <property type="entry name" value="Acid proteases"/>
    <property type="match status" value="1"/>
</dbReference>
<evidence type="ECO:0000313" key="6">
    <source>
        <dbReference type="Proteomes" id="UP000325081"/>
    </source>
</evidence>